<name>A0A3A3FS80_9BURK</name>
<dbReference type="Pfam" id="PF08809">
    <property type="entry name" value="DUF1799"/>
    <property type="match status" value="1"/>
</dbReference>
<organism evidence="1 2">
    <name type="scientific">Noviherbaspirillum saxi</name>
    <dbReference type="NCBI Taxonomy" id="2320863"/>
    <lineage>
        <taxon>Bacteria</taxon>
        <taxon>Pseudomonadati</taxon>
        <taxon>Pseudomonadota</taxon>
        <taxon>Betaproteobacteria</taxon>
        <taxon>Burkholderiales</taxon>
        <taxon>Oxalobacteraceae</taxon>
        <taxon>Noviherbaspirillum</taxon>
    </lineage>
</organism>
<reference evidence="2" key="1">
    <citation type="submission" date="2018-09" db="EMBL/GenBank/DDBJ databases">
        <authorList>
            <person name="Zhu H."/>
        </authorList>
    </citation>
    <scope>NUCLEOTIDE SEQUENCE [LARGE SCALE GENOMIC DNA]</scope>
    <source>
        <strain evidence="2">K1R23-30</strain>
    </source>
</reference>
<proteinExistence type="predicted"/>
<gene>
    <name evidence="1" type="ORF">D3871_11205</name>
</gene>
<dbReference type="InterPro" id="IPR014915">
    <property type="entry name" value="Phage_TLS_TfmB"/>
</dbReference>
<keyword evidence="2" id="KW-1185">Reference proteome</keyword>
<evidence type="ECO:0000313" key="2">
    <source>
        <dbReference type="Proteomes" id="UP000265955"/>
    </source>
</evidence>
<protein>
    <recommendedName>
        <fullName evidence="3">Phage protein</fullName>
    </recommendedName>
</protein>
<evidence type="ECO:0008006" key="3">
    <source>
        <dbReference type="Google" id="ProtNLM"/>
    </source>
</evidence>
<evidence type="ECO:0000313" key="1">
    <source>
        <dbReference type="EMBL" id="RJF99012.1"/>
    </source>
</evidence>
<dbReference type="AlphaFoldDB" id="A0A3A3FS80"/>
<dbReference type="EMBL" id="QYUO01000001">
    <property type="protein sequence ID" value="RJF99012.1"/>
    <property type="molecule type" value="Genomic_DNA"/>
</dbReference>
<accession>A0A3A3FS80</accession>
<dbReference type="Proteomes" id="UP000265955">
    <property type="component" value="Unassembled WGS sequence"/>
</dbReference>
<comment type="caution">
    <text evidence="1">The sequence shown here is derived from an EMBL/GenBank/DDBJ whole genome shotgun (WGS) entry which is preliminary data.</text>
</comment>
<sequence length="140" mass="15862">MDIDLQGERKKLKEAARFWAGDRAPSNFGFNATTVSLLELAGAPAEVIQSVEAKASPEPDEAVCYVWEENWQSFQFYLMVQSQWVIVTGLTNSVRVKLDYAGIGSAMWMDGIHRRDRKALFSDLRLIESAVLEYDGEKKR</sequence>